<dbReference type="InterPro" id="IPR011314">
    <property type="entry name" value="Prd_NiFe_hyd_3_EhaB"/>
</dbReference>
<feature type="transmembrane region" description="Helical" evidence="1">
    <location>
        <begin position="78"/>
        <end position="99"/>
    </location>
</feature>
<keyword evidence="1" id="KW-1133">Transmembrane helix</keyword>
<keyword evidence="3" id="KW-1185">Reference proteome</keyword>
<dbReference type="Proteomes" id="UP000290527">
    <property type="component" value="Unassembled WGS sequence"/>
</dbReference>
<evidence type="ECO:0000313" key="3">
    <source>
        <dbReference type="Proteomes" id="UP000290527"/>
    </source>
</evidence>
<dbReference type="OrthoDB" id="63940at2157"/>
<evidence type="ECO:0000256" key="1">
    <source>
        <dbReference type="SAM" id="Phobius"/>
    </source>
</evidence>
<sequence>MEISWVELLKLLITTGVCWINFVVIDTYFGLPKKPGVSGAEVIGKTLEKLGGNINGGYFMGNIVCSPDASAGTLMASIFYYLMGFKGGLIAALLIFLGNRLCNDPGYAGTVGAFSATVIIHLFSGFIEPKYFLGGMVIAIFTIQGLYHVGASKVLGYIGKKLGMI</sequence>
<proteinExistence type="predicted"/>
<dbReference type="Pfam" id="PF26645">
    <property type="entry name" value="EhaB"/>
    <property type="match status" value="1"/>
</dbReference>
<dbReference type="PIRSF" id="PIRSF019706">
    <property type="entry name" value="EhaB"/>
    <property type="match status" value="1"/>
</dbReference>
<name>A0A401HRW5_9EURY</name>
<keyword evidence="1" id="KW-0812">Transmembrane</keyword>
<keyword evidence="1" id="KW-0472">Membrane</keyword>
<organism evidence="2 3">
    <name type="scientific">Methanofervidicoccus abyssi</name>
    <dbReference type="NCBI Taxonomy" id="2082189"/>
    <lineage>
        <taxon>Archaea</taxon>
        <taxon>Methanobacteriati</taxon>
        <taxon>Methanobacteriota</taxon>
        <taxon>Methanomada group</taxon>
        <taxon>Methanococci</taxon>
        <taxon>Methanococcales</taxon>
        <taxon>Methanofervidicoccus</taxon>
    </lineage>
</organism>
<feature type="transmembrane region" description="Helical" evidence="1">
    <location>
        <begin position="12"/>
        <end position="31"/>
    </location>
</feature>
<reference evidence="2 3" key="1">
    <citation type="journal article" date="2019" name="Int. J. Syst. Evol. Microbiol.">
        <title>Methanofervidicoccus abyssi gen. nov., sp. nov., a hydrogenotrophic methanogen, isolated from a hydrothermal vent chimney in the Mid-Cayman Spreading Center, the Caribbean Sea.</title>
        <authorList>
            <person name="Sakai S."/>
            <person name="Takaki Y."/>
            <person name="Miyazaki M."/>
            <person name="Ogawara M."/>
            <person name="Yanagawa K."/>
            <person name="Miyazaki J."/>
            <person name="Takai K."/>
        </authorList>
    </citation>
    <scope>NUCLEOTIDE SEQUENCE [LARGE SCALE GENOMIC DNA]</scope>
    <source>
        <strain evidence="2 3">HHB</strain>
    </source>
</reference>
<dbReference type="AlphaFoldDB" id="A0A401HRW5"/>
<feature type="transmembrane region" description="Helical" evidence="1">
    <location>
        <begin position="106"/>
        <end position="127"/>
    </location>
</feature>
<dbReference type="EMBL" id="BFAX01000005">
    <property type="protein sequence ID" value="GBF36988.1"/>
    <property type="molecule type" value="Genomic_DNA"/>
</dbReference>
<dbReference type="RefSeq" id="WP_131007820.1">
    <property type="nucleotide sequence ID" value="NZ_BFAX01000005.1"/>
</dbReference>
<protein>
    <submittedName>
        <fullName evidence="2">Energy-converting hydrogenase A subunit B</fullName>
    </submittedName>
</protein>
<evidence type="ECO:0000313" key="2">
    <source>
        <dbReference type="EMBL" id="GBF36988.1"/>
    </source>
</evidence>
<comment type="caution">
    <text evidence="2">The sequence shown here is derived from an EMBL/GenBank/DDBJ whole genome shotgun (WGS) entry which is preliminary data.</text>
</comment>
<feature type="transmembrane region" description="Helical" evidence="1">
    <location>
        <begin position="133"/>
        <end position="155"/>
    </location>
</feature>
<gene>
    <name evidence="2" type="ORF">MHHB_P1218</name>
</gene>
<accession>A0A401HRW5</accession>